<evidence type="ECO:0000313" key="1">
    <source>
        <dbReference type="EMBL" id="OKY93634.1"/>
    </source>
</evidence>
<dbReference type="STRING" id="28117.BHV66_08245"/>
<dbReference type="Proteomes" id="UP000187417">
    <property type="component" value="Unassembled WGS sequence"/>
</dbReference>
<dbReference type="EMBL" id="MNQH01000033">
    <property type="protein sequence ID" value="OKY93634.1"/>
    <property type="molecule type" value="Genomic_DNA"/>
</dbReference>
<proteinExistence type="predicted"/>
<dbReference type="Gene3D" id="2.130.10.10">
    <property type="entry name" value="YVTN repeat-like/Quinoprotein amine dehydrogenase"/>
    <property type="match status" value="1"/>
</dbReference>
<name>A0A1Q6F404_9BACT</name>
<gene>
    <name evidence="1" type="ORF">BHV66_08245</name>
</gene>
<comment type="caution">
    <text evidence="1">The sequence shown here is derived from an EMBL/GenBank/DDBJ whole genome shotgun (WGS) entry which is preliminary data.</text>
</comment>
<dbReference type="InterPro" id="IPR015943">
    <property type="entry name" value="WD40/YVTN_repeat-like_dom_sf"/>
</dbReference>
<evidence type="ECO:0000313" key="2">
    <source>
        <dbReference type="Proteomes" id="UP000187417"/>
    </source>
</evidence>
<dbReference type="Pfam" id="PF16819">
    <property type="entry name" value="DUF5074"/>
    <property type="match status" value="1"/>
</dbReference>
<sequence length="781" mass="84920">MSAILPGLQAFSSAFNRIAMKKLLYILAGLGLAACTSDIEELPEVGPQPGREVALTGISGTASRTQFVPGDGTEIQFQWSTGDRIWAGGVQSAEAGTDGNVADFGFTNLPGDAPYRIYYNMTGTDAEAVVPTEQRQAEPGKLQLGPNGDFGYATTDSEGRFTLSHATAYVWFNPWSQDVKEKLVSVTLAATDASTVLTGTRTFDGTGFSDATDANNAVTLSFGKEGVELPATSSTASVFAAAVVYPADCSAEEIHVTYTFADGSVYTETKTGRNFEAGRIYRLTTEITKRDGGSLEIQGLEDSDEPVCMKYGASEAYALTAGGWIPTVEMTSAPAGWTADFDIARRSLLIAPPAEYTDGMDLENTVTIQSDDKPILSQEYYVLDFTHPEGTFVLIEGNMTSENGTIVYFDQHMRYHEKVYEEINDNEIGNVLQDMYLANGKIYFITQNGKTSSMGTTFNGDGRFVVCDAHTMKRLVARDMPFYANIDTSTGATQSSKSTLCWPQHIVVVSPEKAYIQYSTADNESHSGIRIVDLQTNIIRTSDIPGTFGVFTKTGATKARMVFSRGKVFAGRGNSVIVLDPATDAVIKTVTYENRQVKDLAKGYDGKIYAIFTGEFTGNSGMTGAASFTKPAMIVALDANGEVVSETNLPEQIELRTGTASPTVQMCASFTQPHLYFIGKQDFSAYEAMRYNYETGRVNWDYITAALDAESSGGSIIYGYMGVHPTTEQLWVGKSSYTNSRIHVYDVSRSDALEFSSFYQKKASPAGVDFAYRFSDEWINK</sequence>
<dbReference type="InterPro" id="IPR011041">
    <property type="entry name" value="Quinoprot_gluc/sorb_DH_b-prop"/>
</dbReference>
<reference evidence="1 2" key="1">
    <citation type="journal article" date="2016" name="Nat. Biotechnol.">
        <title>Measurement of bacterial replication rates in microbial communities.</title>
        <authorList>
            <person name="Brown C.T."/>
            <person name="Olm M.R."/>
            <person name="Thomas B.C."/>
            <person name="Banfield J.F."/>
        </authorList>
    </citation>
    <scope>NUCLEOTIDE SEQUENCE [LARGE SCALE GENOMIC DNA]</scope>
    <source>
        <strain evidence="1">CAG:67_53_122</strain>
    </source>
</reference>
<dbReference type="InterPro" id="IPR031815">
    <property type="entry name" value="DUF5074"/>
</dbReference>
<protein>
    <submittedName>
        <fullName evidence="1">DUF5074 domain-containing protein</fullName>
    </submittedName>
</protein>
<dbReference type="SUPFAM" id="SSF50952">
    <property type="entry name" value="Soluble quinoprotein glucose dehydrogenase"/>
    <property type="match status" value="1"/>
</dbReference>
<accession>A0A1Q6F404</accession>
<dbReference type="AlphaFoldDB" id="A0A1Q6F404"/>
<organism evidence="1 2">
    <name type="scientific">Alistipes putredinis</name>
    <dbReference type="NCBI Taxonomy" id="28117"/>
    <lineage>
        <taxon>Bacteria</taxon>
        <taxon>Pseudomonadati</taxon>
        <taxon>Bacteroidota</taxon>
        <taxon>Bacteroidia</taxon>
        <taxon>Bacteroidales</taxon>
        <taxon>Rikenellaceae</taxon>
        <taxon>Alistipes</taxon>
    </lineage>
</organism>